<dbReference type="Gene3D" id="2.60.98.50">
    <property type="match status" value="1"/>
</dbReference>
<name>A0A0N4YBX9_NIPBR</name>
<evidence type="ECO:0000259" key="1">
    <source>
        <dbReference type="Pfam" id="PF07245"/>
    </source>
</evidence>
<proteinExistence type="predicted"/>
<sequence length="352" mass="40309">MLVPLRNCNISISTYLYWTFPTRNYTTLHNTKVDLKKSIELSSNDRKTSQKRLQKIDQKTSNLCNNSGHIPKEEEKKKNIWNSSDCQSLYLSCALMFRHTCLLLKNKENRVKATGAIRLYQISHICKQKTEYFTRDHQFVTESIHQCYNAGICKNEVCTSIKPEERISEFSPMSNSNPGYTFCVPSCGCFWCNWCFHCKSTCLFYRCYATSTSSTVYRIFSCPTWSIQAEGIITLRSEDSTTFQKFTLQPGIPFVWNKLQLTLAGTITPDLPILSGYFITDDEIVSRIDPSPQGHLLPNSPGQLQCKTKEDAVTFKKCIFANHACSCTTREYTAHSSCTKWNNVIISVQQPQ</sequence>
<dbReference type="Pfam" id="PF07245">
    <property type="entry name" value="Phlebovirus_G2"/>
    <property type="match status" value="1"/>
</dbReference>
<dbReference type="STRING" id="27835.A0A0N4YBX9"/>
<keyword evidence="3" id="KW-1185">Reference proteome</keyword>
<dbReference type="EMBL" id="UYSL01021219">
    <property type="protein sequence ID" value="VDL77603.1"/>
    <property type="molecule type" value="Genomic_DNA"/>
</dbReference>
<gene>
    <name evidence="2" type="ORF">NBR_LOCUS14014</name>
</gene>
<evidence type="ECO:0000313" key="3">
    <source>
        <dbReference type="Proteomes" id="UP000271162"/>
    </source>
</evidence>
<dbReference type="InterPro" id="IPR009878">
    <property type="entry name" value="Phlebovirus_G2_fusion"/>
</dbReference>
<dbReference type="Proteomes" id="UP000271162">
    <property type="component" value="Unassembled WGS sequence"/>
</dbReference>
<evidence type="ECO:0000313" key="2">
    <source>
        <dbReference type="EMBL" id="VDL77603.1"/>
    </source>
</evidence>
<reference evidence="4" key="1">
    <citation type="submission" date="2017-02" db="UniProtKB">
        <authorList>
            <consortium name="WormBaseParasite"/>
        </authorList>
    </citation>
    <scope>IDENTIFICATION</scope>
</reference>
<dbReference type="WBParaSite" id="NBR_0001401301-mRNA-1">
    <property type="protein sequence ID" value="NBR_0001401301-mRNA-1"/>
    <property type="gene ID" value="NBR_0001401301"/>
</dbReference>
<protein>
    <submittedName>
        <fullName evidence="4">Phlebovirus_G2 domain-containing protein</fullName>
    </submittedName>
</protein>
<feature type="domain" description="Phlebovirus glycoprotein G2 fusion" evidence="1">
    <location>
        <begin position="95"/>
        <end position="340"/>
    </location>
</feature>
<organism evidence="4">
    <name type="scientific">Nippostrongylus brasiliensis</name>
    <name type="common">Rat hookworm</name>
    <dbReference type="NCBI Taxonomy" id="27835"/>
    <lineage>
        <taxon>Eukaryota</taxon>
        <taxon>Metazoa</taxon>
        <taxon>Ecdysozoa</taxon>
        <taxon>Nematoda</taxon>
        <taxon>Chromadorea</taxon>
        <taxon>Rhabditida</taxon>
        <taxon>Rhabditina</taxon>
        <taxon>Rhabditomorpha</taxon>
        <taxon>Strongyloidea</taxon>
        <taxon>Heligmosomidae</taxon>
        <taxon>Nippostrongylus</taxon>
    </lineage>
</organism>
<accession>A0A0N4YBX9</accession>
<reference evidence="2 3" key="2">
    <citation type="submission" date="2018-11" db="EMBL/GenBank/DDBJ databases">
        <authorList>
            <consortium name="Pathogen Informatics"/>
        </authorList>
    </citation>
    <scope>NUCLEOTIDE SEQUENCE [LARGE SCALE GENOMIC DNA]</scope>
</reference>
<evidence type="ECO:0000313" key="4">
    <source>
        <dbReference type="WBParaSite" id="NBR_0001401301-mRNA-1"/>
    </source>
</evidence>
<dbReference type="AlphaFoldDB" id="A0A0N4YBX9"/>